<dbReference type="eggNOG" id="COG1073">
    <property type="taxonomic scope" value="Bacteria"/>
</dbReference>
<dbReference type="Proteomes" id="UP000050398">
    <property type="component" value="Unassembled WGS sequence"/>
</dbReference>
<dbReference type="InterPro" id="IPR052920">
    <property type="entry name" value="DNA-binding_regulatory"/>
</dbReference>
<dbReference type="SUPFAM" id="SSF53474">
    <property type="entry name" value="alpha/beta-Hydrolases"/>
    <property type="match status" value="1"/>
</dbReference>
<protein>
    <recommendedName>
        <fullName evidence="1">Serine aminopeptidase S33 domain-containing protein</fullName>
    </recommendedName>
</protein>
<feature type="domain" description="Serine aminopeptidase S33" evidence="1">
    <location>
        <begin position="79"/>
        <end position="197"/>
    </location>
</feature>
<dbReference type="AlphaFoldDB" id="A0A0P6W1N8"/>
<dbReference type="Gene3D" id="3.40.50.1820">
    <property type="entry name" value="alpha/beta hydrolase"/>
    <property type="match status" value="1"/>
</dbReference>
<reference evidence="2 3" key="1">
    <citation type="submission" date="2015-08" db="EMBL/GenBank/DDBJ databases">
        <title>Draft Genome Sequence of Bacillus vietnamensis UCD-SED5.</title>
        <authorList>
            <person name="Lee R.D."/>
            <person name="Jospin G."/>
            <person name="Lang J.M."/>
            <person name="Coil D.A."/>
            <person name="Eisen J.A."/>
        </authorList>
    </citation>
    <scope>NUCLEOTIDE SEQUENCE [LARGE SCALE GENOMIC DNA]</scope>
    <source>
        <strain evidence="2 3">UCD-SED5</strain>
    </source>
</reference>
<dbReference type="InterPro" id="IPR029058">
    <property type="entry name" value="AB_hydrolase_fold"/>
</dbReference>
<dbReference type="OrthoDB" id="9776685at2"/>
<dbReference type="PANTHER" id="PTHR43358:SF5">
    <property type="entry name" value="EXPORTED PROTEIN"/>
    <property type="match status" value="1"/>
</dbReference>
<dbReference type="PANTHER" id="PTHR43358">
    <property type="entry name" value="ALPHA/BETA-HYDROLASE"/>
    <property type="match status" value="1"/>
</dbReference>
<sequence length="308" mass="35335">MRKKLAILGGTLSFIGLLGVYITNRFMYLPKKGDDFIRARETESTRLIEEEYDSLPKEEVVIPSRYGYDIKAVFVNPHPHKKFMIFSHGVTENKLNSIKYMNLFIKQGFNAVIYDHRRHGDSGGKTTSYGYFEKFDLKSVVDELIRREGDDVFFGIHGESMGAATLILYAGSVEDRADFYIADCPFSDFGEQLAYRMNAEVKMPAKFLLPLVDGTLKLRQGYTLKDLSPISVVQNIRKPVLFIHSQNDDFILPQMTKDLFEKKQGPKELFLDFSGTHAQSYNDNPEQYEEVIQRFLEQFVPTDKGDVS</sequence>
<name>A0A0P6W1N8_9BACI</name>
<evidence type="ECO:0000313" key="2">
    <source>
        <dbReference type="EMBL" id="KPL59699.1"/>
    </source>
</evidence>
<comment type="caution">
    <text evidence="2">The sequence shown here is derived from an EMBL/GenBank/DDBJ whole genome shotgun (WGS) entry which is preliminary data.</text>
</comment>
<dbReference type="Pfam" id="PF12146">
    <property type="entry name" value="Hydrolase_4"/>
    <property type="match status" value="1"/>
</dbReference>
<dbReference type="InterPro" id="IPR022742">
    <property type="entry name" value="Hydrolase_4"/>
</dbReference>
<proteinExistence type="predicted"/>
<evidence type="ECO:0000313" key="3">
    <source>
        <dbReference type="Proteomes" id="UP000050398"/>
    </source>
</evidence>
<dbReference type="PATRIC" id="fig|218284.4.peg.3564"/>
<accession>A0A0P6W1N8</accession>
<organism evidence="2 3">
    <name type="scientific">Rossellomorea vietnamensis</name>
    <dbReference type="NCBI Taxonomy" id="218284"/>
    <lineage>
        <taxon>Bacteria</taxon>
        <taxon>Bacillati</taxon>
        <taxon>Bacillota</taxon>
        <taxon>Bacilli</taxon>
        <taxon>Bacillales</taxon>
        <taxon>Bacillaceae</taxon>
        <taxon>Rossellomorea</taxon>
    </lineage>
</organism>
<dbReference type="EMBL" id="LIXZ01000006">
    <property type="protein sequence ID" value="KPL59699.1"/>
    <property type="molecule type" value="Genomic_DNA"/>
</dbReference>
<evidence type="ECO:0000259" key="1">
    <source>
        <dbReference type="Pfam" id="PF12146"/>
    </source>
</evidence>
<dbReference type="RefSeq" id="WP_060672269.1">
    <property type="nucleotide sequence ID" value="NZ_LIXZ01000006.1"/>
</dbReference>
<gene>
    <name evidence="2" type="ORF">AM506_09535</name>
</gene>